<keyword evidence="3" id="KW-0646">Protease inhibitor</keyword>
<evidence type="ECO:0000256" key="4">
    <source>
        <dbReference type="ARBA" id="ARBA00022900"/>
    </source>
</evidence>
<accession>A0A915B2F5</accession>
<dbReference type="CDD" id="cd00109">
    <property type="entry name" value="Kunitz-type"/>
    <property type="match status" value="1"/>
</dbReference>
<evidence type="ECO:0000259" key="9">
    <source>
        <dbReference type="PROSITE" id="PS50279"/>
    </source>
</evidence>
<keyword evidence="6" id="KW-0800">Toxin</keyword>
<keyword evidence="8" id="KW-0732">Signal</keyword>
<evidence type="ECO:0000313" key="11">
    <source>
        <dbReference type="WBParaSite" id="PgR024_g089_t01"/>
    </source>
</evidence>
<dbReference type="Proteomes" id="UP000887569">
    <property type="component" value="Unplaced"/>
</dbReference>
<dbReference type="SMART" id="SM00131">
    <property type="entry name" value="KU"/>
    <property type="match status" value="1"/>
</dbReference>
<sequence length="133" mass="14322">MHSAGAIITLSCFVGLVTTARGEAFACLSIICTAPKTCQVVDEIAQCLPSSSAVMSSTNGIPPPQLHTNAPALSIGEPPELCSLPPVTGHCSKAYVLWFYNAERRKCERFSYSGCGNENRFYSRAECELTCLR</sequence>
<dbReference type="PANTHER" id="PTHR10083:SF376">
    <property type="entry name" value="SERINE PEPTIDASE INHIBITOR, KUNITZ TYPE, 3"/>
    <property type="match status" value="1"/>
</dbReference>
<keyword evidence="2" id="KW-0964">Secreted</keyword>
<evidence type="ECO:0000256" key="7">
    <source>
        <dbReference type="ARBA" id="ARBA00034146"/>
    </source>
</evidence>
<keyword evidence="7" id="KW-1203">Blood coagulation cascade inhibiting toxin</keyword>
<feature type="domain" description="BPTI/Kunitz inhibitor" evidence="9">
    <location>
        <begin position="82"/>
        <end position="131"/>
    </location>
</feature>
<comment type="subcellular location">
    <subcellularLocation>
        <location evidence="1">Secreted</location>
    </subcellularLocation>
</comment>
<name>A0A915B2F5_PARUN</name>
<keyword evidence="10" id="KW-1185">Reference proteome</keyword>
<evidence type="ECO:0000256" key="1">
    <source>
        <dbReference type="ARBA" id="ARBA00004613"/>
    </source>
</evidence>
<dbReference type="GO" id="GO:0005615">
    <property type="term" value="C:extracellular space"/>
    <property type="evidence" value="ECO:0007669"/>
    <property type="project" value="TreeGrafter"/>
</dbReference>
<dbReference type="SUPFAM" id="SSF57362">
    <property type="entry name" value="BPTI-like"/>
    <property type="match status" value="1"/>
</dbReference>
<evidence type="ECO:0000256" key="2">
    <source>
        <dbReference type="ARBA" id="ARBA00022525"/>
    </source>
</evidence>
<dbReference type="PROSITE" id="PS50279">
    <property type="entry name" value="BPTI_KUNITZ_2"/>
    <property type="match status" value="1"/>
</dbReference>
<dbReference type="Pfam" id="PF00014">
    <property type="entry name" value="Kunitz_BPTI"/>
    <property type="match status" value="1"/>
</dbReference>
<evidence type="ECO:0000256" key="5">
    <source>
        <dbReference type="ARBA" id="ARBA00023157"/>
    </source>
</evidence>
<feature type="signal peptide" evidence="8">
    <location>
        <begin position="1"/>
        <end position="19"/>
    </location>
</feature>
<keyword evidence="4" id="KW-0722">Serine protease inhibitor</keyword>
<keyword evidence="6" id="KW-1199">Hemostasis impairing toxin</keyword>
<evidence type="ECO:0000313" key="10">
    <source>
        <dbReference type="Proteomes" id="UP000887569"/>
    </source>
</evidence>
<dbReference type="InterPro" id="IPR002223">
    <property type="entry name" value="Kunitz_BPTI"/>
</dbReference>
<organism evidence="10 11">
    <name type="scientific">Parascaris univalens</name>
    <name type="common">Nematode worm</name>
    <dbReference type="NCBI Taxonomy" id="6257"/>
    <lineage>
        <taxon>Eukaryota</taxon>
        <taxon>Metazoa</taxon>
        <taxon>Ecdysozoa</taxon>
        <taxon>Nematoda</taxon>
        <taxon>Chromadorea</taxon>
        <taxon>Rhabditida</taxon>
        <taxon>Spirurina</taxon>
        <taxon>Ascaridomorpha</taxon>
        <taxon>Ascaridoidea</taxon>
        <taxon>Ascarididae</taxon>
        <taxon>Parascaris</taxon>
    </lineage>
</organism>
<reference evidence="11" key="1">
    <citation type="submission" date="2022-11" db="UniProtKB">
        <authorList>
            <consortium name="WormBaseParasite"/>
        </authorList>
    </citation>
    <scope>IDENTIFICATION</scope>
</reference>
<feature type="chain" id="PRO_5037548399" evidence="8">
    <location>
        <begin position="20"/>
        <end position="133"/>
    </location>
</feature>
<dbReference type="GO" id="GO:0004867">
    <property type="term" value="F:serine-type endopeptidase inhibitor activity"/>
    <property type="evidence" value="ECO:0007669"/>
    <property type="project" value="UniProtKB-KW"/>
</dbReference>
<dbReference type="Gene3D" id="4.10.410.10">
    <property type="entry name" value="Pancreatic trypsin inhibitor Kunitz domain"/>
    <property type="match status" value="1"/>
</dbReference>
<dbReference type="InterPro" id="IPR036880">
    <property type="entry name" value="Kunitz_BPTI_sf"/>
</dbReference>
<dbReference type="AlphaFoldDB" id="A0A915B2F5"/>
<keyword evidence="5" id="KW-1015">Disulfide bond</keyword>
<evidence type="ECO:0000256" key="3">
    <source>
        <dbReference type="ARBA" id="ARBA00022690"/>
    </source>
</evidence>
<evidence type="ECO:0000256" key="6">
    <source>
        <dbReference type="ARBA" id="ARBA00023240"/>
    </source>
</evidence>
<dbReference type="InterPro" id="IPR050098">
    <property type="entry name" value="TFPI/VKTCI-like"/>
</dbReference>
<evidence type="ECO:0000256" key="8">
    <source>
        <dbReference type="SAM" id="SignalP"/>
    </source>
</evidence>
<dbReference type="WBParaSite" id="PgR024_g089_t01">
    <property type="protein sequence ID" value="PgR024_g089_t01"/>
    <property type="gene ID" value="PgR024_g089"/>
</dbReference>
<protein>
    <submittedName>
        <fullName evidence="11">BPTI/Kunitz inhibitor domain-containing protein</fullName>
    </submittedName>
</protein>
<dbReference type="PANTHER" id="PTHR10083">
    <property type="entry name" value="KUNITZ-TYPE PROTEASE INHIBITOR-RELATED"/>
    <property type="match status" value="1"/>
</dbReference>
<proteinExistence type="predicted"/>